<dbReference type="InterPro" id="IPR000218">
    <property type="entry name" value="Ribosomal_uL14"/>
</dbReference>
<dbReference type="InterPro" id="IPR036853">
    <property type="entry name" value="Ribosomal_uL14_sf"/>
</dbReference>
<evidence type="ECO:0000256" key="6">
    <source>
        <dbReference type="ARBA" id="ARBA00023274"/>
    </source>
</evidence>
<dbReference type="GO" id="GO:0005739">
    <property type="term" value="C:mitochondrion"/>
    <property type="evidence" value="ECO:0007669"/>
    <property type="project" value="UniProtKB-SubCell"/>
</dbReference>
<dbReference type="FunFam" id="2.40.150.20:FF:000018">
    <property type="entry name" value="Ribosomal protein L14, putative"/>
    <property type="match status" value="1"/>
</dbReference>
<dbReference type="Proteomes" id="UP000887567">
    <property type="component" value="Unplaced"/>
</dbReference>
<evidence type="ECO:0000256" key="7">
    <source>
        <dbReference type="ARBA" id="ARBA00040118"/>
    </source>
</evidence>
<dbReference type="HAMAP" id="MF_01367">
    <property type="entry name" value="Ribosomal_uL14"/>
    <property type="match status" value="1"/>
</dbReference>
<organism evidence="9 10">
    <name type="scientific">Exaiptasia diaphana</name>
    <name type="common">Tropical sea anemone</name>
    <name type="synonym">Aiptasia pulchella</name>
    <dbReference type="NCBI Taxonomy" id="2652724"/>
    <lineage>
        <taxon>Eukaryota</taxon>
        <taxon>Metazoa</taxon>
        <taxon>Cnidaria</taxon>
        <taxon>Anthozoa</taxon>
        <taxon>Hexacorallia</taxon>
        <taxon>Actiniaria</taxon>
        <taxon>Aiptasiidae</taxon>
        <taxon>Exaiptasia</taxon>
    </lineage>
</organism>
<dbReference type="SUPFAM" id="SSF50193">
    <property type="entry name" value="Ribosomal protein L14"/>
    <property type="match status" value="1"/>
</dbReference>
<keyword evidence="3" id="KW-0809">Transit peptide</keyword>
<dbReference type="RefSeq" id="XP_020895902.1">
    <property type="nucleotide sequence ID" value="XM_021040243.2"/>
</dbReference>
<keyword evidence="6" id="KW-0687">Ribonucleoprotein</keyword>
<dbReference type="AlphaFoldDB" id="A0A913WY28"/>
<evidence type="ECO:0000256" key="2">
    <source>
        <dbReference type="ARBA" id="ARBA00010745"/>
    </source>
</evidence>
<evidence type="ECO:0000256" key="1">
    <source>
        <dbReference type="ARBA" id="ARBA00004173"/>
    </source>
</evidence>
<dbReference type="GeneID" id="110234844"/>
<name>A0A913WY28_EXADI</name>
<dbReference type="KEGG" id="epa:110234844"/>
<sequence length="181" mass="20082">MAAHSVATRIFKFGESVCRYLQTNCLRKSHFFVSSSAHNKPTSATSGLLFSRTAIKPSVAANQHRCITSLTRFNVVDNSALGQRTKRNSKAYLIGFYRKRKTADIGDVIRVAVGGKTNKAIVVGTRKTKHHSIPRYDNNNIVLVDDNLAPLGTRIKGPIPSIIRRRQAKYSKVLAIASRFI</sequence>
<dbReference type="PANTHER" id="PTHR21037">
    <property type="entry name" value="39S RIBOSOMAL PROTEIN L14, MITOCHONDRIAL"/>
    <property type="match status" value="1"/>
</dbReference>
<proteinExistence type="inferred from homology"/>
<evidence type="ECO:0000256" key="3">
    <source>
        <dbReference type="ARBA" id="ARBA00022946"/>
    </source>
</evidence>
<dbReference type="GO" id="GO:0003735">
    <property type="term" value="F:structural constituent of ribosome"/>
    <property type="evidence" value="ECO:0007669"/>
    <property type="project" value="InterPro"/>
</dbReference>
<keyword evidence="5" id="KW-0496">Mitochondrion</keyword>
<evidence type="ECO:0000256" key="5">
    <source>
        <dbReference type="ARBA" id="ARBA00023128"/>
    </source>
</evidence>
<dbReference type="GO" id="GO:0006412">
    <property type="term" value="P:translation"/>
    <property type="evidence" value="ECO:0007669"/>
    <property type="project" value="InterPro"/>
</dbReference>
<dbReference type="Gene3D" id="2.40.150.20">
    <property type="entry name" value="Ribosomal protein L14"/>
    <property type="match status" value="1"/>
</dbReference>
<dbReference type="GO" id="GO:0005840">
    <property type="term" value="C:ribosome"/>
    <property type="evidence" value="ECO:0007669"/>
    <property type="project" value="UniProtKB-KW"/>
</dbReference>
<evidence type="ECO:0000256" key="4">
    <source>
        <dbReference type="ARBA" id="ARBA00022980"/>
    </source>
</evidence>
<dbReference type="SMART" id="SM01374">
    <property type="entry name" value="Ribosomal_L14"/>
    <property type="match status" value="1"/>
</dbReference>
<comment type="subcellular location">
    <subcellularLocation>
        <location evidence="1">Mitochondrion</location>
    </subcellularLocation>
</comment>
<evidence type="ECO:0000313" key="9">
    <source>
        <dbReference type="EnsemblMetazoa" id="XP_020895902.1"/>
    </source>
</evidence>
<reference evidence="9" key="1">
    <citation type="submission" date="2022-11" db="UniProtKB">
        <authorList>
            <consortium name="EnsemblMetazoa"/>
        </authorList>
    </citation>
    <scope>IDENTIFICATION</scope>
</reference>
<dbReference type="CDD" id="cd00337">
    <property type="entry name" value="Ribosomal_uL14"/>
    <property type="match status" value="1"/>
</dbReference>
<comment type="similarity">
    <text evidence="2">Belongs to the universal ribosomal protein uL14 family.</text>
</comment>
<dbReference type="PANTHER" id="PTHR21037:SF3">
    <property type="entry name" value="LARGE RIBOSOMAL SUBUNIT PROTEIN UL14M"/>
    <property type="match status" value="1"/>
</dbReference>
<dbReference type="Pfam" id="PF00238">
    <property type="entry name" value="Ribosomal_L14"/>
    <property type="match status" value="1"/>
</dbReference>
<evidence type="ECO:0000256" key="8">
    <source>
        <dbReference type="ARBA" id="ARBA00042938"/>
    </source>
</evidence>
<evidence type="ECO:0000313" key="10">
    <source>
        <dbReference type="Proteomes" id="UP000887567"/>
    </source>
</evidence>
<dbReference type="EnsemblMetazoa" id="XM_021040243.2">
    <property type="protein sequence ID" value="XP_020895902.1"/>
    <property type="gene ID" value="LOC110234844"/>
</dbReference>
<keyword evidence="4" id="KW-0689">Ribosomal protein</keyword>
<dbReference type="OMA" id="RCIHVYT"/>
<keyword evidence="10" id="KW-1185">Reference proteome</keyword>
<dbReference type="OrthoDB" id="274765at2759"/>
<accession>A0A913WY28</accession>
<protein>
    <recommendedName>
        <fullName evidence="7">Large ribosomal subunit protein uL14m</fullName>
    </recommendedName>
    <alternativeName>
        <fullName evidence="8">39S ribosomal protein L14, mitochondrial</fullName>
    </alternativeName>
</protein>
<dbReference type="GO" id="GO:1990904">
    <property type="term" value="C:ribonucleoprotein complex"/>
    <property type="evidence" value="ECO:0007669"/>
    <property type="project" value="UniProtKB-KW"/>
</dbReference>